<dbReference type="InParanoid" id="A0A286UQ49"/>
<evidence type="ECO:0000313" key="4">
    <source>
        <dbReference type="Proteomes" id="UP000217199"/>
    </source>
</evidence>
<dbReference type="EMBL" id="NBII01000002">
    <property type="protein sequence ID" value="PAV21721.1"/>
    <property type="molecule type" value="Genomic_DNA"/>
</dbReference>
<feature type="transmembrane region" description="Helical" evidence="2">
    <location>
        <begin position="187"/>
        <end position="210"/>
    </location>
</feature>
<name>A0A286UQ49_9AGAM</name>
<feature type="transmembrane region" description="Helical" evidence="2">
    <location>
        <begin position="73"/>
        <end position="94"/>
    </location>
</feature>
<keyword evidence="4" id="KW-1185">Reference proteome</keyword>
<comment type="caution">
    <text evidence="3">The sequence shown here is derived from an EMBL/GenBank/DDBJ whole genome shotgun (WGS) entry which is preliminary data.</text>
</comment>
<feature type="transmembrane region" description="Helical" evidence="2">
    <location>
        <begin position="157"/>
        <end position="181"/>
    </location>
</feature>
<reference evidence="3 4" key="1">
    <citation type="journal article" date="2017" name="Mol. Ecol.">
        <title>Comparative and population genomic landscape of Phellinus noxius: A hypervariable fungus causing root rot in trees.</title>
        <authorList>
            <person name="Chung C.L."/>
            <person name="Lee T.J."/>
            <person name="Akiba M."/>
            <person name="Lee H.H."/>
            <person name="Kuo T.H."/>
            <person name="Liu D."/>
            <person name="Ke H.M."/>
            <person name="Yokoi T."/>
            <person name="Roa M.B."/>
            <person name="Lu M.J."/>
            <person name="Chang Y.Y."/>
            <person name="Ann P.J."/>
            <person name="Tsai J.N."/>
            <person name="Chen C.Y."/>
            <person name="Tzean S.S."/>
            <person name="Ota Y."/>
            <person name="Hattori T."/>
            <person name="Sahashi N."/>
            <person name="Liou R.F."/>
            <person name="Kikuchi T."/>
            <person name="Tsai I.J."/>
        </authorList>
    </citation>
    <scope>NUCLEOTIDE SEQUENCE [LARGE SCALE GENOMIC DNA]</scope>
    <source>
        <strain evidence="3 4">FFPRI411160</strain>
    </source>
</reference>
<gene>
    <name evidence="3" type="ORF">PNOK_0167800</name>
</gene>
<organism evidence="3 4">
    <name type="scientific">Pyrrhoderma noxium</name>
    <dbReference type="NCBI Taxonomy" id="2282107"/>
    <lineage>
        <taxon>Eukaryota</taxon>
        <taxon>Fungi</taxon>
        <taxon>Dikarya</taxon>
        <taxon>Basidiomycota</taxon>
        <taxon>Agaricomycotina</taxon>
        <taxon>Agaricomycetes</taxon>
        <taxon>Hymenochaetales</taxon>
        <taxon>Hymenochaetaceae</taxon>
        <taxon>Pyrrhoderma</taxon>
    </lineage>
</organism>
<dbReference type="Proteomes" id="UP000217199">
    <property type="component" value="Unassembled WGS sequence"/>
</dbReference>
<keyword evidence="2" id="KW-0472">Membrane</keyword>
<proteinExistence type="predicted"/>
<feature type="transmembrane region" description="Helical" evidence="2">
    <location>
        <begin position="114"/>
        <end position="137"/>
    </location>
</feature>
<protein>
    <submittedName>
        <fullName evidence="3">Uncharacterized protein</fullName>
    </submittedName>
</protein>
<keyword evidence="2" id="KW-1133">Transmembrane helix</keyword>
<feature type="region of interest" description="Disordered" evidence="1">
    <location>
        <begin position="240"/>
        <end position="263"/>
    </location>
</feature>
<evidence type="ECO:0000256" key="1">
    <source>
        <dbReference type="SAM" id="MobiDB-lite"/>
    </source>
</evidence>
<keyword evidence="2" id="KW-0812">Transmembrane</keyword>
<dbReference type="AlphaFoldDB" id="A0A286UQ49"/>
<accession>A0A286UQ49</accession>
<dbReference type="OrthoDB" id="3351617at2759"/>
<evidence type="ECO:0000313" key="3">
    <source>
        <dbReference type="EMBL" id="PAV21721.1"/>
    </source>
</evidence>
<sequence>MVVIYAFAFSSDALYGQLMWIEHRDFPGGPVAYFIANSSIWDQDLGTTAAMVTNWLGDGLLLYRCWIIWNLRWSVILAPALIYIGSIAMGIMTVIKSASPNSYFFKGVTVNFGVPWICLSVSMNILVTTLICTRILLVRHQAQASLGDNDMKLYTSIMAILVESSLPFSLLGVVFVVTYAMDLDISLAFANIWGVFAALSPQFIILRVALGRAWTRDIASHTGVTSMHFTRRTQRETYTSTHDMEATIVPSNPSEPSLGMKPE</sequence>
<evidence type="ECO:0000256" key="2">
    <source>
        <dbReference type="SAM" id="Phobius"/>
    </source>
</evidence>